<dbReference type="InterPro" id="IPR012341">
    <property type="entry name" value="6hp_glycosidase-like_sf"/>
</dbReference>
<keyword evidence="4" id="KW-1185">Reference proteome</keyword>
<dbReference type="Proteomes" id="UP001595867">
    <property type="component" value="Unassembled WGS sequence"/>
</dbReference>
<dbReference type="PANTHER" id="PTHR15108">
    <property type="entry name" value="N-ACYLGLUCOSAMINE-2-EPIMERASE"/>
    <property type="match status" value="1"/>
</dbReference>
<evidence type="ECO:0000256" key="2">
    <source>
        <dbReference type="ARBA" id="ARBA00023235"/>
    </source>
</evidence>
<accession>A0ABV8IJP5</accession>
<dbReference type="SUPFAM" id="SSF48208">
    <property type="entry name" value="Six-hairpin glycosidases"/>
    <property type="match status" value="1"/>
</dbReference>
<dbReference type="InterPro" id="IPR008928">
    <property type="entry name" value="6-hairpin_glycosidase_sf"/>
</dbReference>
<dbReference type="Pfam" id="PF07221">
    <property type="entry name" value="GlcNAc_2-epim"/>
    <property type="match status" value="1"/>
</dbReference>
<evidence type="ECO:0000256" key="1">
    <source>
        <dbReference type="ARBA" id="ARBA00008558"/>
    </source>
</evidence>
<dbReference type="Gene3D" id="3.30.750.24">
    <property type="entry name" value="STAS domain"/>
    <property type="match status" value="1"/>
</dbReference>
<comment type="caution">
    <text evidence="3">The sequence shown here is derived from an EMBL/GenBank/DDBJ whole genome shotgun (WGS) entry which is preliminary data.</text>
</comment>
<comment type="similarity">
    <text evidence="1">Belongs to the N-acylglucosamine 2-epimerase family.</text>
</comment>
<protein>
    <submittedName>
        <fullName evidence="3">AGE family epimerase/isomerase</fullName>
    </submittedName>
</protein>
<dbReference type="EMBL" id="JBHSBL010000001">
    <property type="protein sequence ID" value="MFC4063386.1"/>
    <property type="molecule type" value="Genomic_DNA"/>
</dbReference>
<dbReference type="InterPro" id="IPR010819">
    <property type="entry name" value="AGE/CE"/>
</dbReference>
<organism evidence="3 4">
    <name type="scientific">Actinoplanes subglobosus</name>
    <dbReference type="NCBI Taxonomy" id="1547892"/>
    <lineage>
        <taxon>Bacteria</taxon>
        <taxon>Bacillati</taxon>
        <taxon>Actinomycetota</taxon>
        <taxon>Actinomycetes</taxon>
        <taxon>Micromonosporales</taxon>
        <taxon>Micromonosporaceae</taxon>
        <taxon>Actinoplanes</taxon>
    </lineage>
</organism>
<sequence>MNELNFTFSDLVAGYVTGYDPATDTVELHTSDGRPFAARLTPTTVAEMLRNLGEAYVDAGAQLRGLLQPGRFIHVYGVFYPSEDRGTGFEAKHVVLFGKEADDYRFESPDWWQRQVRAIADFYLQAEFGGAGIFDYRGYRTDLSILGTKTQSVRQETDTISRLVYGLATAYLLSGGQAYLDAATAGADYLVEHFCAVDRSQQIAYWYHAIDVLPDGAERKILASEFGDDYNAIPCYEQIYAIAGLTQVYRVTGSPRLREIIDLTINLFQKHFRDTEKGGYWSHIDPVTFDPKSPALETAGHTNADRKNWNSVGDHIPAYLINLFLATGEQRYADMLEDCCDTIVQRFPDYDNSPFVQEKFFGDWSKDQTYGQQQNRAIVGHNLKIAWNLTRMNSLRPKDSYVTLATRIADLMPSVGADPQRGGWYDMVERVVAPGERFHRLVWHDRKAWWQQEQGILAYLILDGVLDRPEYAKQAREGAAFYNAWMLDTGAGGVYFNVLANGAPFELGGERSKGSHSMAMYHSAELGYLAAVYGNLLRRDQPMDMWFHPQPGAFGATLRVAPDLLPPGRVQILQVWVNGHEHHDFDPDAMTVTLPHSDQAQTVRVRLTPAGLTFSADLTSTDGGRAEIALAGTLSLTTLPQLHDRLAEARDAGCTAIMLDAADLMHIDGEAVRDLAMTRQHENYTLTVVNAAGQPAEQLNDTELIQELAGAGAGATGGR</sequence>
<reference evidence="4" key="1">
    <citation type="journal article" date="2019" name="Int. J. Syst. Evol. Microbiol.">
        <title>The Global Catalogue of Microorganisms (GCM) 10K type strain sequencing project: providing services to taxonomists for standard genome sequencing and annotation.</title>
        <authorList>
            <consortium name="The Broad Institute Genomics Platform"/>
            <consortium name="The Broad Institute Genome Sequencing Center for Infectious Disease"/>
            <person name="Wu L."/>
            <person name="Ma J."/>
        </authorList>
    </citation>
    <scope>NUCLEOTIDE SEQUENCE [LARGE SCALE GENOMIC DNA]</scope>
    <source>
        <strain evidence="4">TBRC 5832</strain>
    </source>
</reference>
<name>A0ABV8IJP5_9ACTN</name>
<dbReference type="InterPro" id="IPR036513">
    <property type="entry name" value="STAS_dom_sf"/>
</dbReference>
<evidence type="ECO:0000313" key="4">
    <source>
        <dbReference type="Proteomes" id="UP001595867"/>
    </source>
</evidence>
<evidence type="ECO:0000313" key="3">
    <source>
        <dbReference type="EMBL" id="MFC4063386.1"/>
    </source>
</evidence>
<gene>
    <name evidence="3" type="ORF">ACFO0C_00460</name>
</gene>
<proteinExistence type="inferred from homology"/>
<dbReference type="RefSeq" id="WP_378064387.1">
    <property type="nucleotide sequence ID" value="NZ_JBHSBL010000001.1"/>
</dbReference>
<keyword evidence="2" id="KW-0413">Isomerase</keyword>
<dbReference type="Gene3D" id="1.50.10.10">
    <property type="match status" value="1"/>
</dbReference>